<evidence type="ECO:0000313" key="3">
    <source>
        <dbReference type="EMBL" id="WIM70319.1"/>
    </source>
</evidence>
<dbReference type="EMBL" id="CP126970">
    <property type="protein sequence ID" value="WIM70319.1"/>
    <property type="molecule type" value="Genomic_DNA"/>
</dbReference>
<dbReference type="RefSeq" id="WP_284874909.1">
    <property type="nucleotide sequence ID" value="NZ_CP126970.1"/>
</dbReference>
<proteinExistence type="predicted"/>
<dbReference type="PANTHER" id="PTHR21180:SF32">
    <property type="entry name" value="ENDONUCLEASE_EXONUCLEASE_PHOSPHATASE FAMILY DOMAIN-CONTAINING PROTEIN 1"/>
    <property type="match status" value="1"/>
</dbReference>
<accession>A0ABY8VL63</accession>
<dbReference type="PANTHER" id="PTHR21180">
    <property type="entry name" value="ENDONUCLEASE/EXONUCLEASE/PHOSPHATASE FAMILY DOMAIN-CONTAINING PROTEIN 1"/>
    <property type="match status" value="1"/>
</dbReference>
<dbReference type="Proteomes" id="UP001238805">
    <property type="component" value="Chromosome"/>
</dbReference>
<dbReference type="InterPro" id="IPR003583">
    <property type="entry name" value="Hlx-hairpin-Hlx_DNA-bd_motif"/>
</dbReference>
<dbReference type="InterPro" id="IPR051675">
    <property type="entry name" value="Endo/Exo/Phosphatase_dom_1"/>
</dbReference>
<evidence type="ECO:0000256" key="1">
    <source>
        <dbReference type="SAM" id="Phobius"/>
    </source>
</evidence>
<reference evidence="3 4" key="1">
    <citation type="submission" date="2023-05" db="EMBL/GenBank/DDBJ databases">
        <title>Corynebacterium suedekumii sp. nov. and Corynebacterium breve sp. nov. isolated from raw cow's milk.</title>
        <authorList>
            <person name="Baer M.K."/>
            <person name="Mehl L."/>
            <person name="Hellmuth R."/>
            <person name="Marke G."/>
            <person name="Lipski A."/>
        </authorList>
    </citation>
    <scope>NUCLEOTIDE SEQUENCE [LARGE SCALE GENOMIC DNA]</scope>
    <source>
        <strain evidence="3 4">LM112</strain>
    </source>
</reference>
<organism evidence="3 4">
    <name type="scientific">Corynebacterium suedekumii</name>
    <dbReference type="NCBI Taxonomy" id="3049801"/>
    <lineage>
        <taxon>Bacteria</taxon>
        <taxon>Bacillati</taxon>
        <taxon>Actinomycetota</taxon>
        <taxon>Actinomycetes</taxon>
        <taxon>Mycobacteriales</taxon>
        <taxon>Corynebacteriaceae</taxon>
        <taxon>Corynebacterium</taxon>
    </lineage>
</organism>
<keyword evidence="3" id="KW-0238">DNA-binding</keyword>
<dbReference type="InterPro" id="IPR010994">
    <property type="entry name" value="RuvA_2-like"/>
</dbReference>
<evidence type="ECO:0000259" key="2">
    <source>
        <dbReference type="SMART" id="SM00278"/>
    </source>
</evidence>
<name>A0ABY8VL63_9CORY</name>
<keyword evidence="1" id="KW-1133">Transmembrane helix</keyword>
<dbReference type="SUPFAM" id="SSF47781">
    <property type="entry name" value="RuvA domain 2-like"/>
    <property type="match status" value="1"/>
</dbReference>
<evidence type="ECO:0000313" key="4">
    <source>
        <dbReference type="Proteomes" id="UP001238805"/>
    </source>
</evidence>
<dbReference type="GO" id="GO:0003677">
    <property type="term" value="F:DNA binding"/>
    <property type="evidence" value="ECO:0007669"/>
    <property type="project" value="UniProtKB-KW"/>
</dbReference>
<protein>
    <submittedName>
        <fullName evidence="3">ComEA family DNA-binding protein</fullName>
    </submittedName>
</protein>
<feature type="domain" description="Helix-hairpin-helix DNA-binding motif class 1" evidence="2">
    <location>
        <begin position="164"/>
        <end position="183"/>
    </location>
</feature>
<dbReference type="Gene3D" id="1.10.150.320">
    <property type="entry name" value="Photosystem II 12 kDa extrinsic protein"/>
    <property type="match status" value="1"/>
</dbReference>
<feature type="transmembrane region" description="Helical" evidence="1">
    <location>
        <begin position="34"/>
        <end position="54"/>
    </location>
</feature>
<gene>
    <name evidence="3" type="ORF">QP029_00115</name>
</gene>
<keyword evidence="1" id="KW-0812">Transmembrane</keyword>
<dbReference type="Pfam" id="PF12836">
    <property type="entry name" value="HHH_3"/>
    <property type="match status" value="1"/>
</dbReference>
<dbReference type="SMART" id="SM00278">
    <property type="entry name" value="HhH1"/>
    <property type="match status" value="2"/>
</dbReference>
<keyword evidence="4" id="KW-1185">Reference proteome</keyword>
<sequence>MSATIDRLADLTRPTGQEQLLDVAYPTPRWTLTLRQGMVAGVLVLLIVGAWVVLQRDPEPAALPVADLPAVAAGPSADPGTDLVVSVVGHVAHPGLVTLAPGARVDDALAAAEPLPEADLLALNRAQRLTDGQQLVVPAVGEAAPPDAGSGGAGAVSLNSADVAELTTLDGVGEATASAIIAHREATGGFTAIDQLMDVKGIGPAKFEALRDQVSL</sequence>
<keyword evidence="1" id="KW-0472">Membrane</keyword>
<feature type="domain" description="Helix-hairpin-helix DNA-binding motif class 1" evidence="2">
    <location>
        <begin position="194"/>
        <end position="213"/>
    </location>
</feature>